<sequence>MSIFLTNITSTRGLKPPESQMDIPTREGQSGWCCSQLQERWLAALALGEVQPGWGQVPLISFCHWDRAQAGCCTGTILPAYRQRHSQGAASWTWDGLGDGHEDQQPGSYLWPCIPSPSRVWRLRHHPSCLLLQAGSVSEATCLWGRGAGDPPPPCIPYSLNVPDCSHLV</sequence>
<gene>
    <name evidence="1" type="primary">GM2A</name>
    <name evidence="1" type="ORF">A306_00010645</name>
</gene>
<comment type="caution">
    <text evidence="1">The sequence shown here is derived from an EMBL/GenBank/DDBJ whole genome shotgun (WGS) entry which is preliminary data.</text>
</comment>
<organism evidence="1 2">
    <name type="scientific">Columba livia</name>
    <name type="common">Rock dove</name>
    <dbReference type="NCBI Taxonomy" id="8932"/>
    <lineage>
        <taxon>Eukaryota</taxon>
        <taxon>Metazoa</taxon>
        <taxon>Chordata</taxon>
        <taxon>Craniata</taxon>
        <taxon>Vertebrata</taxon>
        <taxon>Euteleostomi</taxon>
        <taxon>Archelosauria</taxon>
        <taxon>Archosauria</taxon>
        <taxon>Dinosauria</taxon>
        <taxon>Saurischia</taxon>
        <taxon>Theropoda</taxon>
        <taxon>Coelurosauria</taxon>
        <taxon>Aves</taxon>
        <taxon>Neognathae</taxon>
        <taxon>Neoaves</taxon>
        <taxon>Columbimorphae</taxon>
        <taxon>Columbiformes</taxon>
        <taxon>Columbidae</taxon>
        <taxon>Columba</taxon>
    </lineage>
</organism>
<dbReference type="EMBL" id="AKCR02000071">
    <property type="protein sequence ID" value="PKK21810.1"/>
    <property type="molecule type" value="Genomic_DNA"/>
</dbReference>
<evidence type="ECO:0000313" key="1">
    <source>
        <dbReference type="EMBL" id="PKK21810.1"/>
    </source>
</evidence>
<proteinExistence type="predicted"/>
<accession>A0A2I0LWJ9</accession>
<keyword evidence="2" id="KW-1185">Reference proteome</keyword>
<protein>
    <submittedName>
        <fullName evidence="1">GM2 ganglioside activator</fullName>
    </submittedName>
</protein>
<name>A0A2I0LWJ9_COLLI</name>
<evidence type="ECO:0000313" key="2">
    <source>
        <dbReference type="Proteomes" id="UP000053872"/>
    </source>
</evidence>
<dbReference type="InParanoid" id="A0A2I0LWJ9"/>
<reference evidence="1 2" key="1">
    <citation type="journal article" date="2013" name="Science">
        <title>Genomic diversity and evolution of the head crest in the rock pigeon.</title>
        <authorList>
            <person name="Shapiro M.D."/>
            <person name="Kronenberg Z."/>
            <person name="Li C."/>
            <person name="Domyan E.T."/>
            <person name="Pan H."/>
            <person name="Campbell M."/>
            <person name="Tan H."/>
            <person name="Huff C.D."/>
            <person name="Hu H."/>
            <person name="Vickrey A.I."/>
            <person name="Nielsen S.C."/>
            <person name="Stringham S.A."/>
            <person name="Hu H."/>
            <person name="Willerslev E."/>
            <person name="Gilbert M.T."/>
            <person name="Yandell M."/>
            <person name="Zhang G."/>
            <person name="Wang J."/>
        </authorList>
    </citation>
    <scope>NUCLEOTIDE SEQUENCE [LARGE SCALE GENOMIC DNA]</scope>
    <source>
        <tissue evidence="1">Blood</tissue>
    </source>
</reference>
<dbReference type="AlphaFoldDB" id="A0A2I0LWJ9"/>
<dbReference type="Proteomes" id="UP000053872">
    <property type="component" value="Unassembled WGS sequence"/>
</dbReference>